<reference evidence="1 2" key="1">
    <citation type="submission" date="2024-04" db="EMBL/GenBank/DDBJ databases">
        <authorList>
            <person name="Fracassetti M."/>
        </authorList>
    </citation>
    <scope>NUCLEOTIDE SEQUENCE [LARGE SCALE GENOMIC DNA]</scope>
</reference>
<dbReference type="EMBL" id="OZ034819">
    <property type="protein sequence ID" value="CAL1395863.1"/>
    <property type="molecule type" value="Genomic_DNA"/>
</dbReference>
<evidence type="ECO:0000313" key="2">
    <source>
        <dbReference type="Proteomes" id="UP001497516"/>
    </source>
</evidence>
<protein>
    <submittedName>
        <fullName evidence="1">Uncharacterized protein</fullName>
    </submittedName>
</protein>
<accession>A0AAV2FDI9</accession>
<sequence>MERRGSETYRRSTSTEVVVARRSLEVSSARRLSLVRGEMMALEGRCTGDGGDRLRSADCSRTNGDRREMTAPSFASSSPDVCLVVAAEG</sequence>
<gene>
    <name evidence="1" type="ORF">LTRI10_LOCUS36263</name>
</gene>
<evidence type="ECO:0000313" key="1">
    <source>
        <dbReference type="EMBL" id="CAL1395863.1"/>
    </source>
</evidence>
<dbReference type="AlphaFoldDB" id="A0AAV2FDI9"/>
<proteinExistence type="predicted"/>
<name>A0AAV2FDI9_9ROSI</name>
<keyword evidence="2" id="KW-1185">Reference proteome</keyword>
<organism evidence="1 2">
    <name type="scientific">Linum trigynum</name>
    <dbReference type="NCBI Taxonomy" id="586398"/>
    <lineage>
        <taxon>Eukaryota</taxon>
        <taxon>Viridiplantae</taxon>
        <taxon>Streptophyta</taxon>
        <taxon>Embryophyta</taxon>
        <taxon>Tracheophyta</taxon>
        <taxon>Spermatophyta</taxon>
        <taxon>Magnoliopsida</taxon>
        <taxon>eudicotyledons</taxon>
        <taxon>Gunneridae</taxon>
        <taxon>Pentapetalae</taxon>
        <taxon>rosids</taxon>
        <taxon>fabids</taxon>
        <taxon>Malpighiales</taxon>
        <taxon>Linaceae</taxon>
        <taxon>Linum</taxon>
    </lineage>
</organism>
<dbReference type="Proteomes" id="UP001497516">
    <property type="component" value="Chromosome 6"/>
</dbReference>